<dbReference type="EMBL" id="JABFTP020000083">
    <property type="protein sequence ID" value="KAL3276109.1"/>
    <property type="molecule type" value="Genomic_DNA"/>
</dbReference>
<evidence type="ECO:0000313" key="2">
    <source>
        <dbReference type="Proteomes" id="UP001516400"/>
    </source>
</evidence>
<organism evidence="1 2">
    <name type="scientific">Cryptolaemus montrouzieri</name>
    <dbReference type="NCBI Taxonomy" id="559131"/>
    <lineage>
        <taxon>Eukaryota</taxon>
        <taxon>Metazoa</taxon>
        <taxon>Ecdysozoa</taxon>
        <taxon>Arthropoda</taxon>
        <taxon>Hexapoda</taxon>
        <taxon>Insecta</taxon>
        <taxon>Pterygota</taxon>
        <taxon>Neoptera</taxon>
        <taxon>Endopterygota</taxon>
        <taxon>Coleoptera</taxon>
        <taxon>Polyphaga</taxon>
        <taxon>Cucujiformia</taxon>
        <taxon>Coccinelloidea</taxon>
        <taxon>Coccinellidae</taxon>
        <taxon>Scymninae</taxon>
        <taxon>Scymnini</taxon>
        <taxon>Cryptolaemus</taxon>
    </lineage>
</organism>
<proteinExistence type="predicted"/>
<protein>
    <submittedName>
        <fullName evidence="1">Uncharacterized protein</fullName>
    </submittedName>
</protein>
<dbReference type="AlphaFoldDB" id="A0ABD2NCJ0"/>
<evidence type="ECO:0000313" key="1">
    <source>
        <dbReference type="EMBL" id="KAL3276109.1"/>
    </source>
</evidence>
<keyword evidence="2" id="KW-1185">Reference proteome</keyword>
<sequence length="102" mass="11914">MSILQLFAMNSNDDKIVDHQFMGAKKEETLETNEEIFSEQARNTIEIDFSKIKKEQPDKCLEIGNLNEIIYGNVEDTELEDSKTFLDGFVEDNMKIWDRNSF</sequence>
<name>A0ABD2NCJ0_9CUCU</name>
<dbReference type="Proteomes" id="UP001516400">
    <property type="component" value="Unassembled WGS sequence"/>
</dbReference>
<reference evidence="1 2" key="1">
    <citation type="journal article" date="2021" name="BMC Biol.">
        <title>Horizontally acquired antibacterial genes associated with adaptive radiation of ladybird beetles.</title>
        <authorList>
            <person name="Li H.S."/>
            <person name="Tang X.F."/>
            <person name="Huang Y.H."/>
            <person name="Xu Z.Y."/>
            <person name="Chen M.L."/>
            <person name="Du X.Y."/>
            <person name="Qiu B.Y."/>
            <person name="Chen P.T."/>
            <person name="Zhang W."/>
            <person name="Slipinski A."/>
            <person name="Escalona H.E."/>
            <person name="Waterhouse R.M."/>
            <person name="Zwick A."/>
            <person name="Pang H."/>
        </authorList>
    </citation>
    <scope>NUCLEOTIDE SEQUENCE [LARGE SCALE GENOMIC DNA]</scope>
    <source>
        <strain evidence="1">SYSU2018</strain>
    </source>
</reference>
<comment type="caution">
    <text evidence="1">The sequence shown here is derived from an EMBL/GenBank/DDBJ whole genome shotgun (WGS) entry which is preliminary data.</text>
</comment>
<gene>
    <name evidence="1" type="ORF">HHI36_020829</name>
</gene>
<accession>A0ABD2NCJ0</accession>